<feature type="compositionally biased region" description="Polar residues" evidence="1">
    <location>
        <begin position="266"/>
        <end position="277"/>
    </location>
</feature>
<sequence>MALCLQGLEGLTLGLNGRESKRTGRLKLRTTAARCLPSTSPVLGSTPTSEIAAESTNRTSGECEAGKLGTDVSGPTTSNGLTSSPGGSPARTSPTLASGQESKATEADSGAKCSASFANYDPATLSWRTSQLCLDGGWAEFSETWPRAGMTRNGIAYQRPPLVPPISATGFGYLPTPDKSLGSLRGGLTGAMDALTCYRKEMSGRRPSGANIGSSLRWCPEYIREWLRTGGLINSVWLERLMGFPDNWSMPEMTPSAKPLSRKSRNGSPKGSSRASE</sequence>
<reference evidence="2" key="1">
    <citation type="journal article" date="2015" name="Nature">
        <title>Complex archaea that bridge the gap between prokaryotes and eukaryotes.</title>
        <authorList>
            <person name="Spang A."/>
            <person name="Saw J.H."/>
            <person name="Jorgensen S.L."/>
            <person name="Zaremba-Niedzwiedzka K."/>
            <person name="Martijn J."/>
            <person name="Lind A.E."/>
            <person name="van Eijk R."/>
            <person name="Schleper C."/>
            <person name="Guy L."/>
            <person name="Ettema T.J."/>
        </authorList>
    </citation>
    <scope>NUCLEOTIDE SEQUENCE</scope>
</reference>
<feature type="compositionally biased region" description="Polar residues" evidence="1">
    <location>
        <begin position="73"/>
        <end position="102"/>
    </location>
</feature>
<evidence type="ECO:0000313" key="2">
    <source>
        <dbReference type="EMBL" id="KKN66929.1"/>
    </source>
</evidence>
<feature type="region of interest" description="Disordered" evidence="1">
    <location>
        <begin position="252"/>
        <end position="277"/>
    </location>
</feature>
<evidence type="ECO:0000256" key="1">
    <source>
        <dbReference type="SAM" id="MobiDB-lite"/>
    </source>
</evidence>
<feature type="compositionally biased region" description="Polar residues" evidence="1">
    <location>
        <begin position="37"/>
        <end position="60"/>
    </location>
</feature>
<organism evidence="2">
    <name type="scientific">marine sediment metagenome</name>
    <dbReference type="NCBI Taxonomy" id="412755"/>
    <lineage>
        <taxon>unclassified sequences</taxon>
        <taxon>metagenomes</taxon>
        <taxon>ecological metagenomes</taxon>
    </lineage>
</organism>
<protein>
    <submittedName>
        <fullName evidence="2">Uncharacterized protein</fullName>
    </submittedName>
</protein>
<dbReference type="AlphaFoldDB" id="A0A0F9SIP4"/>
<dbReference type="EMBL" id="LAZR01000487">
    <property type="protein sequence ID" value="KKN66929.1"/>
    <property type="molecule type" value="Genomic_DNA"/>
</dbReference>
<gene>
    <name evidence="2" type="ORF">LCGC14_0467040</name>
</gene>
<proteinExistence type="predicted"/>
<name>A0A0F9SIP4_9ZZZZ</name>
<comment type="caution">
    <text evidence="2">The sequence shown here is derived from an EMBL/GenBank/DDBJ whole genome shotgun (WGS) entry which is preliminary data.</text>
</comment>
<feature type="region of interest" description="Disordered" evidence="1">
    <location>
        <begin position="37"/>
        <end position="108"/>
    </location>
</feature>
<accession>A0A0F9SIP4</accession>